<accession>A0ABW2DQ10</accession>
<keyword evidence="3 6" id="KW-0812">Transmembrane</keyword>
<feature type="transmembrane region" description="Helical" evidence="6">
    <location>
        <begin position="12"/>
        <end position="33"/>
    </location>
</feature>
<keyword evidence="4 6" id="KW-1133">Transmembrane helix</keyword>
<keyword evidence="8" id="KW-1185">Reference proteome</keyword>
<dbReference type="InterPro" id="IPR005495">
    <property type="entry name" value="LptG/LptF_permease"/>
</dbReference>
<evidence type="ECO:0000256" key="6">
    <source>
        <dbReference type="SAM" id="Phobius"/>
    </source>
</evidence>
<feature type="transmembrane region" description="Helical" evidence="6">
    <location>
        <begin position="365"/>
        <end position="385"/>
    </location>
</feature>
<dbReference type="PANTHER" id="PTHR33529">
    <property type="entry name" value="SLR0882 PROTEIN-RELATED"/>
    <property type="match status" value="1"/>
</dbReference>
<name>A0ABW2DQ10_9BACT</name>
<proteinExistence type="predicted"/>
<evidence type="ECO:0000313" key="8">
    <source>
        <dbReference type="Proteomes" id="UP001596405"/>
    </source>
</evidence>
<comment type="subcellular location">
    <subcellularLocation>
        <location evidence="1">Cell membrane</location>
        <topology evidence="1">Multi-pass membrane protein</topology>
    </subcellularLocation>
</comment>
<comment type="caution">
    <text evidence="7">The sequence shown here is derived from an EMBL/GenBank/DDBJ whole genome shotgun (WGS) entry which is preliminary data.</text>
</comment>
<evidence type="ECO:0000313" key="7">
    <source>
        <dbReference type="EMBL" id="MFC6999845.1"/>
    </source>
</evidence>
<dbReference type="PANTHER" id="PTHR33529:SF6">
    <property type="entry name" value="YJGP_YJGQ FAMILY PERMEASE"/>
    <property type="match status" value="1"/>
</dbReference>
<feature type="transmembrane region" description="Helical" evidence="6">
    <location>
        <begin position="53"/>
        <end position="78"/>
    </location>
</feature>
<evidence type="ECO:0000256" key="3">
    <source>
        <dbReference type="ARBA" id="ARBA00022692"/>
    </source>
</evidence>
<dbReference type="RefSeq" id="WP_066620488.1">
    <property type="nucleotide sequence ID" value="NZ_JBHSYQ010000016.1"/>
</dbReference>
<dbReference type="Proteomes" id="UP001596405">
    <property type="component" value="Unassembled WGS sequence"/>
</dbReference>
<organism evidence="7 8">
    <name type="scientific">Rufibacter roseus</name>
    <dbReference type="NCBI Taxonomy" id="1567108"/>
    <lineage>
        <taxon>Bacteria</taxon>
        <taxon>Pseudomonadati</taxon>
        <taxon>Bacteroidota</taxon>
        <taxon>Cytophagia</taxon>
        <taxon>Cytophagales</taxon>
        <taxon>Hymenobacteraceae</taxon>
        <taxon>Rufibacter</taxon>
    </lineage>
</organism>
<evidence type="ECO:0000256" key="1">
    <source>
        <dbReference type="ARBA" id="ARBA00004651"/>
    </source>
</evidence>
<dbReference type="Pfam" id="PF03739">
    <property type="entry name" value="LptF_LptG"/>
    <property type="match status" value="1"/>
</dbReference>
<evidence type="ECO:0000256" key="5">
    <source>
        <dbReference type="ARBA" id="ARBA00023136"/>
    </source>
</evidence>
<feature type="transmembrane region" description="Helical" evidence="6">
    <location>
        <begin position="422"/>
        <end position="442"/>
    </location>
</feature>
<feature type="transmembrane region" description="Helical" evidence="6">
    <location>
        <begin position="99"/>
        <end position="118"/>
    </location>
</feature>
<feature type="transmembrane region" description="Helical" evidence="6">
    <location>
        <begin position="392"/>
        <end position="410"/>
    </location>
</feature>
<evidence type="ECO:0000256" key="2">
    <source>
        <dbReference type="ARBA" id="ARBA00022475"/>
    </source>
</evidence>
<keyword evidence="2" id="KW-1003">Cell membrane</keyword>
<dbReference type="EMBL" id="JBHSYQ010000016">
    <property type="protein sequence ID" value="MFC6999845.1"/>
    <property type="molecule type" value="Genomic_DNA"/>
</dbReference>
<evidence type="ECO:0000256" key="4">
    <source>
        <dbReference type="ARBA" id="ARBA00022989"/>
    </source>
</evidence>
<reference evidence="8" key="1">
    <citation type="journal article" date="2019" name="Int. J. Syst. Evol. Microbiol.">
        <title>The Global Catalogue of Microorganisms (GCM) 10K type strain sequencing project: providing services to taxonomists for standard genome sequencing and annotation.</title>
        <authorList>
            <consortium name="The Broad Institute Genomics Platform"/>
            <consortium name="The Broad Institute Genome Sequencing Center for Infectious Disease"/>
            <person name="Wu L."/>
            <person name="Ma J."/>
        </authorList>
    </citation>
    <scope>NUCLEOTIDE SEQUENCE [LARGE SCALE GENOMIC DNA]</scope>
    <source>
        <strain evidence="8">CGMCC 4.7393</strain>
    </source>
</reference>
<keyword evidence="5 6" id="KW-0472">Membrane</keyword>
<protein>
    <submittedName>
        <fullName evidence="7">LptF/LptG family permease</fullName>
    </submittedName>
</protein>
<gene>
    <name evidence="7" type="ORF">ACFQHR_19570</name>
</gene>
<sequence>MKKLDKLILKSFIGPFVLTFAVVEFILLLQVILKYLDDLVGKDLGALVIGELLFYFSLNLAPMAFPLAILLSSLMTFGNLGEHHELTAIKTSGISLVRTLRPVFFFAVLLTIAAFFFHNTIVPKANLRAYSLMWDIRQKKPSLDLKEGAFYNGLPNRSIRVGKKFEDGQTLKDIMIYDHSNGQGNTVVMLADSGKMYTQHNDQYLVLEMFNGKTFVEDKGNPSSYQQSSGYARQGFTKNKMVVNLSSFQMTRTNSQWFSENKMMKNINQLTQVTDSLDKQKVAETNMLEPNLRSYYSYQNSSLLPDSLKQKKFEPKPLPKPSLQDVQIAAEAARNVKSYTSSYASRLSSIQRERNNYEIEIYKKFTQAFACFVMFLIGAPLGAIIRKGGLGMPVIISIAFFIIYYVLSILGEKWGREGVAPVPVGMWAANMILLPVGIFFLIQARNDSSLLEVDIWRKITARFRRGKAM</sequence>